<evidence type="ECO:0000313" key="6">
    <source>
        <dbReference type="Proteomes" id="UP001631949"/>
    </source>
</evidence>
<feature type="domain" description="AMP-dependent synthetase/ligase" evidence="3">
    <location>
        <begin position="10"/>
        <end position="336"/>
    </location>
</feature>
<reference evidence="5 6" key="1">
    <citation type="journal article" date="2016" name="Int. J. Syst. Evol. Microbiol.">
        <title>Peptococcus simiae sp. nov., isolated from rhesus macaque faeces and emended description of the genus Peptococcus.</title>
        <authorList>
            <person name="Shkoporov A.N."/>
            <person name="Efimov B.A."/>
            <person name="Kondova I."/>
            <person name="Ouwerling B."/>
            <person name="Chaplin A.V."/>
            <person name="Shcherbakova V.A."/>
            <person name="Langermans J.A.M."/>
        </authorList>
    </citation>
    <scope>NUCLEOTIDE SEQUENCE [LARGE SCALE GENOMIC DNA]</scope>
    <source>
        <strain evidence="5 6">M108</strain>
    </source>
</reference>
<evidence type="ECO:0000256" key="1">
    <source>
        <dbReference type="ARBA" id="ARBA00022450"/>
    </source>
</evidence>
<comment type="caution">
    <text evidence="5">The sequence shown here is derived from an EMBL/GenBank/DDBJ whole genome shotgun (WGS) entry which is preliminary data.</text>
</comment>
<dbReference type="InterPro" id="IPR000873">
    <property type="entry name" value="AMP-dep_synth/lig_dom"/>
</dbReference>
<evidence type="ECO:0000259" key="3">
    <source>
        <dbReference type="Pfam" id="PF00501"/>
    </source>
</evidence>
<keyword evidence="1" id="KW-0596">Phosphopantetheine</keyword>
<evidence type="ECO:0000259" key="4">
    <source>
        <dbReference type="Pfam" id="PF13193"/>
    </source>
</evidence>
<dbReference type="InterPro" id="IPR025110">
    <property type="entry name" value="AMP-bd_C"/>
</dbReference>
<dbReference type="Pfam" id="PF13193">
    <property type="entry name" value="AMP-binding_C"/>
    <property type="match status" value="1"/>
</dbReference>
<dbReference type="RefSeq" id="WP_408976646.1">
    <property type="nucleotide sequence ID" value="NZ_JBJUVG010000001.1"/>
</dbReference>
<proteinExistence type="predicted"/>
<dbReference type="PANTHER" id="PTHR44845">
    <property type="entry name" value="CARRIER DOMAIN-CONTAINING PROTEIN"/>
    <property type="match status" value="1"/>
</dbReference>
<dbReference type="InterPro" id="IPR045851">
    <property type="entry name" value="AMP-bd_C_sf"/>
</dbReference>
<dbReference type="Pfam" id="PF00501">
    <property type="entry name" value="AMP-binding"/>
    <property type="match status" value="1"/>
</dbReference>
<dbReference type="PANTHER" id="PTHR44845:SF4">
    <property type="entry name" value="NONRIBOSOMAL PEPTIDE SYNTHASE INPA"/>
    <property type="match status" value="1"/>
</dbReference>
<dbReference type="Gene3D" id="3.30.300.30">
    <property type="match status" value="1"/>
</dbReference>
<dbReference type="SUPFAM" id="SSF56801">
    <property type="entry name" value="Acetyl-CoA synthetase-like"/>
    <property type="match status" value="1"/>
</dbReference>
<dbReference type="Proteomes" id="UP001631949">
    <property type="component" value="Unassembled WGS sequence"/>
</dbReference>
<evidence type="ECO:0000313" key="5">
    <source>
        <dbReference type="EMBL" id="MFM9413034.1"/>
    </source>
</evidence>
<sequence>MLNKVSSKIESNINKYKDKSFIISSKCNITYAQIGEFINKYNQKMKDAEIEKGAVVIIDVSDRILYIQLIIATILSGRIVAHGNARISQPEEYIGKTAQAKITQANLSGSEDYIIDKINSLKAEISLEEVAFILETSGSTGEPKPCFLPINAISRMMNGFGFFNINSSNVHLFSVQPNFGAATIDIWGTILNGGSLVITKNIVPTQEEIIKSIKQAGVNFLNLSAPMFRIILEFQPEILNKVSTIVISGDFFPFDKYKDKIVQKSSRIIHALGCSEYGSLVAAHIVSEEELIASKSYISVGKGFAGSTVLVVSRQDNGQYVMAEKGELAINGDGLAVNLLKTRINNVEGCWYLTNDNALIENGNIILLGRKNDEIKVRGFRVSLSAIRSVVLSLPFVENAYVLPIENHEHGLDIILFVQCNESDLPMEDINKKIRMNLPKYMIPSKIVYVKNIPTTDRGKTDKVKLIKILKYKNKDRYVRGIKFFKDINIAELLPDKFDPDQNLISQGVTSIELIRIYEYCHNKDPRISLESILSIKTFFELRNLVER</sequence>
<keyword evidence="6" id="KW-1185">Reference proteome</keyword>
<keyword evidence="2" id="KW-0597">Phosphoprotein</keyword>
<gene>
    <name evidence="5" type="ORF">ACKQTC_01410</name>
</gene>
<dbReference type="Gene3D" id="3.40.50.12780">
    <property type="entry name" value="N-terminal domain of ligase-like"/>
    <property type="match status" value="1"/>
</dbReference>
<protein>
    <submittedName>
        <fullName evidence="5">AMP-binding protein</fullName>
    </submittedName>
</protein>
<dbReference type="EMBL" id="JBJUVG010000001">
    <property type="protein sequence ID" value="MFM9413034.1"/>
    <property type="molecule type" value="Genomic_DNA"/>
</dbReference>
<name>A0ABW9GWN9_9FIRM</name>
<feature type="domain" description="AMP-binding enzyme C-terminal" evidence="4">
    <location>
        <begin position="389"/>
        <end position="460"/>
    </location>
</feature>
<evidence type="ECO:0000256" key="2">
    <source>
        <dbReference type="ARBA" id="ARBA00022553"/>
    </source>
</evidence>
<dbReference type="InterPro" id="IPR042099">
    <property type="entry name" value="ANL_N_sf"/>
</dbReference>
<organism evidence="5 6">
    <name type="scientific">Peptococcus simiae</name>
    <dbReference type="NCBI Taxonomy" id="1643805"/>
    <lineage>
        <taxon>Bacteria</taxon>
        <taxon>Bacillati</taxon>
        <taxon>Bacillota</taxon>
        <taxon>Clostridia</taxon>
        <taxon>Eubacteriales</taxon>
        <taxon>Peptococcaceae</taxon>
        <taxon>Peptococcus</taxon>
    </lineage>
</organism>
<accession>A0ABW9GWN9</accession>